<feature type="region of interest" description="Disordered" evidence="5">
    <location>
        <begin position="251"/>
        <end position="277"/>
    </location>
</feature>
<dbReference type="OrthoDB" id="5363079at2759"/>
<evidence type="ECO:0000259" key="6">
    <source>
        <dbReference type="SMART" id="SM00976"/>
    </source>
</evidence>
<feature type="region of interest" description="Disordered" evidence="5">
    <location>
        <begin position="154"/>
        <end position="181"/>
    </location>
</feature>
<evidence type="ECO:0000313" key="7">
    <source>
        <dbReference type="EMBL" id="QLI74411.1"/>
    </source>
</evidence>
<dbReference type="GO" id="GO:0000783">
    <property type="term" value="C:nuclear telomere cap complex"/>
    <property type="evidence" value="ECO:0007669"/>
    <property type="project" value="TreeGrafter"/>
</dbReference>
<feature type="compositionally biased region" description="Basic and acidic residues" evidence="5">
    <location>
        <begin position="713"/>
        <end position="724"/>
    </location>
</feature>
<protein>
    <recommendedName>
        <fullName evidence="6">Telomeric single stranded DNA binding POT1/Cdc13 domain-containing protein</fullName>
    </recommendedName>
</protein>
<feature type="domain" description="Telomeric single stranded DNA binding POT1/Cdc13" evidence="6">
    <location>
        <begin position="1167"/>
        <end position="1304"/>
    </location>
</feature>
<organism evidence="7 8">
    <name type="scientific">Metarhizium brunneum</name>
    <dbReference type="NCBI Taxonomy" id="500148"/>
    <lineage>
        <taxon>Eukaryota</taxon>
        <taxon>Fungi</taxon>
        <taxon>Dikarya</taxon>
        <taxon>Ascomycota</taxon>
        <taxon>Pezizomycotina</taxon>
        <taxon>Sordariomycetes</taxon>
        <taxon>Hypocreomycetidae</taxon>
        <taxon>Hypocreales</taxon>
        <taxon>Clavicipitaceae</taxon>
        <taxon>Metarhizium</taxon>
    </lineage>
</organism>
<dbReference type="Proteomes" id="UP000510686">
    <property type="component" value="Chromosome 7"/>
</dbReference>
<feature type="compositionally biased region" description="Basic and acidic residues" evidence="5">
    <location>
        <begin position="829"/>
        <end position="841"/>
    </location>
</feature>
<feature type="compositionally biased region" description="Acidic residues" evidence="5">
    <location>
        <begin position="798"/>
        <end position="807"/>
    </location>
</feature>
<feature type="region of interest" description="Disordered" evidence="5">
    <location>
        <begin position="452"/>
        <end position="994"/>
    </location>
</feature>
<feature type="compositionally biased region" description="Acidic residues" evidence="5">
    <location>
        <begin position="265"/>
        <end position="274"/>
    </location>
</feature>
<gene>
    <name evidence="7" type="ORF">G6M90_00g107950</name>
</gene>
<feature type="compositionally biased region" description="Polar residues" evidence="5">
    <location>
        <begin position="452"/>
        <end position="467"/>
    </location>
</feature>
<dbReference type="CDD" id="cd04497">
    <property type="entry name" value="hPOT1_OB1_like"/>
    <property type="match status" value="1"/>
</dbReference>
<evidence type="ECO:0000256" key="2">
    <source>
        <dbReference type="ARBA" id="ARBA00022454"/>
    </source>
</evidence>
<feature type="compositionally biased region" description="Acidic residues" evidence="5">
    <location>
        <begin position="540"/>
        <end position="553"/>
    </location>
</feature>
<feature type="compositionally biased region" description="Basic and acidic residues" evidence="5">
    <location>
        <begin position="734"/>
        <end position="754"/>
    </location>
</feature>
<feature type="compositionally biased region" description="Acidic residues" evidence="5">
    <location>
        <begin position="694"/>
        <end position="712"/>
    </location>
</feature>
<reference evidence="7 8" key="1">
    <citation type="submission" date="2020-07" db="EMBL/GenBank/DDBJ databases">
        <title>Telomere length de novo assembly of all 7 chromosomes of the fungus, Metarhizium brunneum, using a novel assembly pipeline.</title>
        <authorList>
            <person name="Saud z."/>
            <person name="Kortsinoglou A."/>
            <person name="Kouvelis V.N."/>
            <person name="Butt T.M."/>
        </authorList>
    </citation>
    <scope>NUCLEOTIDE SEQUENCE [LARGE SCALE GENOMIC DNA]</scope>
    <source>
        <strain evidence="7 8">4556</strain>
    </source>
</reference>
<dbReference type="GO" id="GO:0010521">
    <property type="term" value="F:telomerase inhibitor activity"/>
    <property type="evidence" value="ECO:0007669"/>
    <property type="project" value="TreeGrafter"/>
</dbReference>
<evidence type="ECO:0000256" key="4">
    <source>
        <dbReference type="ARBA" id="ARBA00023125"/>
    </source>
</evidence>
<dbReference type="RefSeq" id="XP_014544049.1">
    <property type="nucleotide sequence ID" value="XM_014688563.1"/>
</dbReference>
<keyword evidence="2" id="KW-0158">Chromosome</keyword>
<evidence type="ECO:0000256" key="5">
    <source>
        <dbReference type="SAM" id="MobiDB-lite"/>
    </source>
</evidence>
<feature type="compositionally biased region" description="Acidic residues" evidence="5">
    <location>
        <begin position="565"/>
        <end position="603"/>
    </location>
</feature>
<dbReference type="GeneID" id="26243436"/>
<evidence type="ECO:0000256" key="3">
    <source>
        <dbReference type="ARBA" id="ARBA00022895"/>
    </source>
</evidence>
<dbReference type="KEGG" id="mbrn:26243436"/>
<dbReference type="PANTHER" id="PTHR14513">
    <property type="entry name" value="PROTECTION OF TELOMERES 1"/>
    <property type="match status" value="1"/>
</dbReference>
<accession>A0A7D5V5T9</accession>
<dbReference type="GO" id="GO:0016233">
    <property type="term" value="P:telomere capping"/>
    <property type="evidence" value="ECO:0007669"/>
    <property type="project" value="TreeGrafter"/>
</dbReference>
<keyword evidence="4" id="KW-0238">DNA-binding</keyword>
<evidence type="ECO:0000313" key="8">
    <source>
        <dbReference type="Proteomes" id="UP000510686"/>
    </source>
</evidence>
<dbReference type="SUPFAM" id="SSF50249">
    <property type="entry name" value="Nucleic acid-binding proteins"/>
    <property type="match status" value="1"/>
</dbReference>
<evidence type="ECO:0000256" key="1">
    <source>
        <dbReference type="ARBA" id="ARBA00004574"/>
    </source>
</evidence>
<keyword evidence="8" id="KW-1185">Reference proteome</keyword>
<dbReference type="Pfam" id="PF02765">
    <property type="entry name" value="POT1"/>
    <property type="match status" value="1"/>
</dbReference>
<dbReference type="InterPro" id="IPR028389">
    <property type="entry name" value="POT1"/>
</dbReference>
<feature type="compositionally biased region" description="Polar residues" evidence="5">
    <location>
        <begin position="1012"/>
        <end position="1023"/>
    </location>
</feature>
<dbReference type="EMBL" id="CP058938">
    <property type="protein sequence ID" value="QLI74411.1"/>
    <property type="molecule type" value="Genomic_DNA"/>
</dbReference>
<comment type="subcellular location">
    <subcellularLocation>
        <location evidence="1">Chromosome</location>
        <location evidence="1">Telomere</location>
    </subcellularLocation>
</comment>
<dbReference type="Gene3D" id="2.40.50.140">
    <property type="entry name" value="Nucleic acid-binding proteins"/>
    <property type="match status" value="1"/>
</dbReference>
<feature type="compositionally biased region" description="Acidic residues" evidence="5">
    <location>
        <begin position="621"/>
        <end position="676"/>
    </location>
</feature>
<sequence>MADRTPLDALRESLATPIAQLNPEIADAKSRVVDGVVTITWPYSTVTKSIAFILAEHDILIRRNRGQIRVELRGASGQAFADANIGGGDQLRISLDGAQWTKNDAKTGLPGGSLEWQLNFTSRLLLSIRRVESEGPDAIDVSASEDLVDGVLESRPDSRITPPPASVGVEDREEISTPFPQSSHSTVLLKRLASNTFEPEEYASPAFIKRARVSYGSLFEGELDLFGDDKGKNKKSRQKSCFSMGNAVWRYSSRSPSPETKELSEPESLENESTEEIRATADSRQIIPTPQRSAMVDEGCQTQEHDFTSSMHVQVSAEAHFPELELTASPTPGLFPERGPSLHTPSRNLFSRSQLHDEVSDVATEPLDPHVATSQHNHSFGLGLSTTHADIVPNAFGTVSAPPELMGSHERLLEATVGPSYPDFATTDQVYAEPMMRHDPNLHFQEHDVHSTNHGYQHVSQRESPTWHSEVVSSYPPLPSERRDSQAAVTIVSSPPLEAEASRGTGFRTSQSPAEDYEAPQDQEASPIAGQASTLGQEQSDSEDDGGDIEGEDYDLRNYAHTRDDDESVSEEGSDAPGSDVDEQAIDSEEDGDTSEDEGDEREEGVRITQHRGFPAREQEEFAGSEDDELAEVEEEEEQFYDEEGMDEENGYDEDEELEEEYDEEDYDEMEEDAVDDLSAPDNPREPVCIDLISDSEDEERDDEPPNEEPPNEEPRDMMRGEQDQREDETSPYEEEKKNEQVIKEPTTTRHPDDSEVEEEGGESEPVAEEVTEGEPIQPSTASHDAEVAGVTGKQEEHDEMDVDEVSEPANQNVVEETEMSGIAVQQTTKDDTREKAWHEEDAAEAPPVEDVGNTPHEADVSEEQTVVQEPSTDMADVKTMEPLPPVDIQGPAAKLGEPAVKQEPEQQTDKTEAAKNIQLSTPPETQALEKTTEPSPAQEMEEGKEYDDSAAAEDQIMKEYREYQSPTYKGSTAHVKPGAEAATEAPEQGQSQEFEVLITAASLRNRRQSHYKTQSADSTSSAPRDPSVLLAQASSQNRSDEVEPEPEPGNEPSSPHMLRIIRSTKPDHQDPSILLAKWSAEPSKRDETPGPTVRVTRSMTGHSEEPSSPIGTRMSRRAATPETQTTHRDDQVLVSPSISGSFVEDESLSALKRQLQKDLRTKLPDHVPLRSLRTFLNKTVDVLAVATSTPPQPHRPKHGPRDYMLELTLADPSSAPSGVCAAHIFRPHQASLPVVHIGDVVLLRRVTVVSMKGRGFGFRVSDASAWAVFEMGDDEMLPQIKGPPVEVADEEVEYASGLRKWWRVLDEAARGKIDKATQKVVG</sequence>
<dbReference type="GO" id="GO:0098505">
    <property type="term" value="F:G-rich strand telomeric DNA binding"/>
    <property type="evidence" value="ECO:0007669"/>
    <property type="project" value="TreeGrafter"/>
</dbReference>
<feature type="region of interest" description="Disordered" evidence="5">
    <location>
        <begin position="1006"/>
        <end position="1135"/>
    </location>
</feature>
<dbReference type="PANTHER" id="PTHR14513:SF0">
    <property type="entry name" value="PROTECTION OF TELOMERES PROTEIN 1"/>
    <property type="match status" value="1"/>
</dbReference>
<feature type="compositionally biased region" description="Acidic residues" evidence="5">
    <location>
        <begin position="755"/>
        <end position="773"/>
    </location>
</feature>
<dbReference type="SMART" id="SM00976">
    <property type="entry name" value="Telo_bind"/>
    <property type="match status" value="1"/>
</dbReference>
<dbReference type="InterPro" id="IPR012340">
    <property type="entry name" value="NA-bd_OB-fold"/>
</dbReference>
<feature type="compositionally biased region" description="Basic and acidic residues" evidence="5">
    <location>
        <begin position="554"/>
        <end position="564"/>
    </location>
</feature>
<feature type="compositionally biased region" description="Basic and acidic residues" evidence="5">
    <location>
        <begin position="901"/>
        <end position="914"/>
    </location>
</feature>
<proteinExistence type="predicted"/>
<keyword evidence="3" id="KW-0779">Telomere</keyword>
<dbReference type="GO" id="GO:0032210">
    <property type="term" value="P:regulation of telomere maintenance via telomerase"/>
    <property type="evidence" value="ECO:0007669"/>
    <property type="project" value="TreeGrafter"/>
</dbReference>
<dbReference type="InterPro" id="IPR011564">
    <property type="entry name" value="Telomer_end-bd_POT1/Cdc13"/>
</dbReference>
<name>A0A7D5V5T9_9HYPO</name>